<evidence type="ECO:0000313" key="1">
    <source>
        <dbReference type="EMBL" id="KDE63812.1"/>
    </source>
</evidence>
<evidence type="ECO:0000313" key="2">
    <source>
        <dbReference type="Proteomes" id="UP000027473"/>
    </source>
</evidence>
<comment type="caution">
    <text evidence="1">The sequence shown here is derived from an EMBL/GenBank/DDBJ whole genome shotgun (WGS) entry which is preliminary data.</text>
</comment>
<dbReference type="EMBL" id="JAAC01000062">
    <property type="protein sequence ID" value="KDE63812.1"/>
    <property type="molecule type" value="Genomic_DNA"/>
</dbReference>
<organism evidence="1 2">
    <name type="scientific">Fusobacterium necrophorum BL</name>
    <dbReference type="NCBI Taxonomy" id="1441732"/>
    <lineage>
        <taxon>Bacteria</taxon>
        <taxon>Fusobacteriati</taxon>
        <taxon>Fusobacteriota</taxon>
        <taxon>Fusobacteriia</taxon>
        <taxon>Fusobacteriales</taxon>
        <taxon>Fusobacteriaceae</taxon>
        <taxon>Fusobacterium</taxon>
    </lineage>
</organism>
<name>A0AB73BXF9_9FUSO</name>
<proteinExistence type="predicted"/>
<gene>
    <name evidence="1" type="ORF">FUSO3_04450</name>
</gene>
<protein>
    <submittedName>
        <fullName evidence="1">Uncharacterized protein</fullName>
    </submittedName>
</protein>
<reference evidence="1 2" key="1">
    <citation type="submission" date="2014-01" db="EMBL/GenBank/DDBJ databases">
        <title>Comparative genomics of Fusobacterium necrophorum wild isolates.</title>
        <authorList>
            <person name="Kittichotirat W."/>
            <person name="Bumgarner R.E."/>
            <person name="Lawrence P."/>
        </authorList>
    </citation>
    <scope>NUCLEOTIDE SEQUENCE [LARGE SCALE GENOMIC DNA]</scope>
    <source>
        <strain evidence="1 2">BL</strain>
    </source>
</reference>
<dbReference type="AlphaFoldDB" id="A0AB73BXF9"/>
<sequence length="103" mass="11807">MRKSKEEDKNGNSIRNRISSFKRLVRGGGMSVNASKELYKHYAGMIRACKNACYYRIEGDEILLGNAELEEIARIELLDVSVALEQYFSNKMNKFLKLKGVKK</sequence>
<dbReference type="Proteomes" id="UP000027473">
    <property type="component" value="Unassembled WGS sequence"/>
</dbReference>
<accession>A0AB73BXF9</accession>